<reference evidence="5 6" key="1">
    <citation type="journal article" date="2013" name="Antonie Van Leeuwenhoek">
        <title>Dongia rigui sp. nov., isolated from freshwater of a large wetland in Korea.</title>
        <authorList>
            <person name="Baik K.S."/>
            <person name="Hwang Y.M."/>
            <person name="Choi J.S."/>
            <person name="Kwon J."/>
            <person name="Seong C.N."/>
        </authorList>
    </citation>
    <scope>NUCLEOTIDE SEQUENCE [LARGE SCALE GENOMIC DNA]</scope>
    <source>
        <strain evidence="5 6">04SU4-P</strain>
    </source>
</reference>
<dbReference type="SUPFAM" id="SSF51905">
    <property type="entry name" value="FAD/NAD(P)-binding domain"/>
    <property type="match status" value="1"/>
</dbReference>
<evidence type="ECO:0000313" key="5">
    <source>
        <dbReference type="EMBL" id="MDY0874200.1"/>
    </source>
</evidence>
<accession>A0ABU5E3K6</accession>
<gene>
    <name evidence="5" type="ORF">SMD31_19825</name>
</gene>
<dbReference type="Pfam" id="PF01593">
    <property type="entry name" value="Amino_oxidase"/>
    <property type="match status" value="1"/>
</dbReference>
<evidence type="ECO:0000259" key="4">
    <source>
        <dbReference type="Pfam" id="PF01593"/>
    </source>
</evidence>
<dbReference type="EMBL" id="JAXCLX010000004">
    <property type="protein sequence ID" value="MDY0874200.1"/>
    <property type="molecule type" value="Genomic_DNA"/>
</dbReference>
<sequence length="433" mass="46358">MQSEILIIGAGLAGATAAEKLAVAGHSVLMVEAKEHVGGRGYTRGFGHLAPTLEFGGSWITPWHSRMQEACRRHAIELVPTVPMGQRLWHDGTALRQDNPVAASERDHYETVMAAIAADARRLKAGFDTNAAGAPLLSITLDEYMARHRVMPATEAQIMAWWAISGSGDPATVSAGEFLASCGYIDGTPEGMMKALTHTPSPGVSTLVERMISSAGAKLQLGFPVAQIEQSADLVRVTARDGRSLTSRAAIVALPFNVLRDIDFGDALSPVQQRAATRGHDGRAVKLWLRLKGLQPGYLATGGRHALEWLFVPYQGQDGTVLAVGFGLDDGRWRPDCRRDVEAALARLAPAAELVGWDWHDWCADPFARGTWLSAPARGADITPDTWRLTGHLAFATSDIARDAAGWFEGAMASGEAAAADIVKTLERSVARA</sequence>
<dbReference type="InterPro" id="IPR036188">
    <property type="entry name" value="FAD/NAD-bd_sf"/>
</dbReference>
<evidence type="ECO:0000313" key="6">
    <source>
        <dbReference type="Proteomes" id="UP001271769"/>
    </source>
</evidence>
<evidence type="ECO:0000256" key="3">
    <source>
        <dbReference type="ARBA" id="ARBA00023002"/>
    </source>
</evidence>
<feature type="domain" description="Amine oxidase" evidence="4">
    <location>
        <begin position="12"/>
        <end position="422"/>
    </location>
</feature>
<dbReference type="Gene3D" id="1.10.405.10">
    <property type="entry name" value="Guanine Nucleotide Dissociation Inhibitor, domain 1"/>
    <property type="match status" value="1"/>
</dbReference>
<dbReference type="Gene3D" id="3.90.660.10">
    <property type="match status" value="1"/>
</dbReference>
<keyword evidence="3" id="KW-0560">Oxidoreductase</keyword>
<dbReference type="Gene3D" id="3.50.50.60">
    <property type="entry name" value="FAD/NAD(P)-binding domain"/>
    <property type="match status" value="1"/>
</dbReference>
<comment type="caution">
    <text evidence="5">The sequence shown here is derived from an EMBL/GenBank/DDBJ whole genome shotgun (WGS) entry which is preliminary data.</text>
</comment>
<name>A0ABU5E3K6_9PROT</name>
<organism evidence="5 6">
    <name type="scientific">Dongia rigui</name>
    <dbReference type="NCBI Taxonomy" id="940149"/>
    <lineage>
        <taxon>Bacteria</taxon>
        <taxon>Pseudomonadati</taxon>
        <taxon>Pseudomonadota</taxon>
        <taxon>Alphaproteobacteria</taxon>
        <taxon>Rhodospirillales</taxon>
        <taxon>Dongiaceae</taxon>
        <taxon>Dongia</taxon>
    </lineage>
</organism>
<evidence type="ECO:0000256" key="1">
    <source>
        <dbReference type="ARBA" id="ARBA00001974"/>
    </source>
</evidence>
<dbReference type="PANTHER" id="PTHR43563:SF1">
    <property type="entry name" value="AMINE OXIDASE [FLAVIN-CONTAINING] B"/>
    <property type="match status" value="1"/>
</dbReference>
<dbReference type="PRINTS" id="PR00757">
    <property type="entry name" value="AMINEOXDASEF"/>
</dbReference>
<dbReference type="PANTHER" id="PTHR43563">
    <property type="entry name" value="AMINE OXIDASE"/>
    <property type="match status" value="1"/>
</dbReference>
<comment type="cofactor">
    <cofactor evidence="1">
        <name>FAD</name>
        <dbReference type="ChEBI" id="CHEBI:57692"/>
    </cofactor>
</comment>
<dbReference type="InterPro" id="IPR002937">
    <property type="entry name" value="Amino_oxidase"/>
</dbReference>
<dbReference type="InterPro" id="IPR050703">
    <property type="entry name" value="Flavin_MAO"/>
</dbReference>
<dbReference type="Proteomes" id="UP001271769">
    <property type="component" value="Unassembled WGS sequence"/>
</dbReference>
<dbReference type="RefSeq" id="WP_320502672.1">
    <property type="nucleotide sequence ID" value="NZ_JAXCLX010000004.1"/>
</dbReference>
<keyword evidence="6" id="KW-1185">Reference proteome</keyword>
<proteinExistence type="inferred from homology"/>
<protein>
    <submittedName>
        <fullName evidence="5">FAD-dependent oxidoreductase</fullName>
    </submittedName>
</protein>
<comment type="similarity">
    <text evidence="2">Belongs to the flavin monoamine oxidase family.</text>
</comment>
<evidence type="ECO:0000256" key="2">
    <source>
        <dbReference type="ARBA" id="ARBA00005995"/>
    </source>
</evidence>
<dbReference type="InterPro" id="IPR001613">
    <property type="entry name" value="Flavin_amine_oxidase"/>
</dbReference>